<dbReference type="EMBL" id="JBHUOG010000002">
    <property type="protein sequence ID" value="MFD2796487.1"/>
    <property type="molecule type" value="Genomic_DNA"/>
</dbReference>
<evidence type="ECO:0000256" key="1">
    <source>
        <dbReference type="SAM" id="MobiDB-lite"/>
    </source>
</evidence>
<comment type="caution">
    <text evidence="2">The sequence shown here is derived from an EMBL/GenBank/DDBJ whole genome shotgun (WGS) entry which is preliminary data.</text>
</comment>
<dbReference type="RefSeq" id="WP_377188157.1">
    <property type="nucleotide sequence ID" value="NZ_JBHUOG010000002.1"/>
</dbReference>
<proteinExistence type="predicted"/>
<feature type="region of interest" description="Disordered" evidence="1">
    <location>
        <begin position="101"/>
        <end position="121"/>
    </location>
</feature>
<gene>
    <name evidence="2" type="ORF">ACFS27_23195</name>
</gene>
<feature type="compositionally biased region" description="Basic residues" evidence="1">
    <location>
        <begin position="9"/>
        <end position="44"/>
    </location>
</feature>
<protein>
    <submittedName>
        <fullName evidence="2">AAA family ATPase</fullName>
    </submittedName>
</protein>
<dbReference type="Proteomes" id="UP001597479">
    <property type="component" value="Unassembled WGS sequence"/>
</dbReference>
<organism evidence="2 3">
    <name type="scientific">Promicromonospora vindobonensis</name>
    <dbReference type="NCBI Taxonomy" id="195748"/>
    <lineage>
        <taxon>Bacteria</taxon>
        <taxon>Bacillati</taxon>
        <taxon>Actinomycetota</taxon>
        <taxon>Actinomycetes</taxon>
        <taxon>Micrococcales</taxon>
        <taxon>Promicromonosporaceae</taxon>
        <taxon>Promicromonospora</taxon>
    </lineage>
</organism>
<evidence type="ECO:0000313" key="2">
    <source>
        <dbReference type="EMBL" id="MFD2796487.1"/>
    </source>
</evidence>
<evidence type="ECO:0000313" key="3">
    <source>
        <dbReference type="Proteomes" id="UP001597479"/>
    </source>
</evidence>
<feature type="region of interest" description="Disordered" evidence="1">
    <location>
        <begin position="1"/>
        <end position="48"/>
    </location>
</feature>
<reference evidence="3" key="1">
    <citation type="journal article" date="2019" name="Int. J. Syst. Evol. Microbiol.">
        <title>The Global Catalogue of Microorganisms (GCM) 10K type strain sequencing project: providing services to taxonomists for standard genome sequencing and annotation.</title>
        <authorList>
            <consortium name="The Broad Institute Genomics Platform"/>
            <consortium name="The Broad Institute Genome Sequencing Center for Infectious Disease"/>
            <person name="Wu L."/>
            <person name="Ma J."/>
        </authorList>
    </citation>
    <scope>NUCLEOTIDE SEQUENCE [LARGE SCALE GENOMIC DNA]</scope>
    <source>
        <strain evidence="3">CCM 7044</strain>
    </source>
</reference>
<keyword evidence="3" id="KW-1185">Reference proteome</keyword>
<sequence>MATSSGTVHARRKPGRLRPTSHHGIGRTLQHSRRRSRGRDHHSRRADVRDGIGQEVDLDALDLWAEASRQTLGWRFASVAERGAVTARIVEIAKGGSIELTPGDLAPTPATLQRPDGTTRLRPRHHTVFTSAGACEAEERLLDLAEYHGAPRLSGWDLDAVVGRSDRGRTLTGEQARAVTAVATSGRTVDLLVGPAGAGKTIVPSQSGHSSGRCLPVDSEHDIRIFGRLWEVDHGVSGALDPDSQGRAL</sequence>
<dbReference type="Pfam" id="PF13604">
    <property type="entry name" value="AAA_30"/>
    <property type="match status" value="1"/>
</dbReference>
<name>A0ABW5VYA1_9MICO</name>
<accession>A0ABW5VYA1</accession>